<organism evidence="2 3">
    <name type="scientific">Roseiconus lacunae</name>
    <dbReference type="NCBI Taxonomy" id="2605694"/>
    <lineage>
        <taxon>Bacteria</taxon>
        <taxon>Pseudomonadati</taxon>
        <taxon>Planctomycetota</taxon>
        <taxon>Planctomycetia</taxon>
        <taxon>Pirellulales</taxon>
        <taxon>Pirellulaceae</taxon>
        <taxon>Roseiconus</taxon>
    </lineage>
</organism>
<dbReference type="SUPFAM" id="SSF56112">
    <property type="entry name" value="Protein kinase-like (PK-like)"/>
    <property type="match status" value="1"/>
</dbReference>
<evidence type="ECO:0000313" key="2">
    <source>
        <dbReference type="EMBL" id="MDM4014149.1"/>
    </source>
</evidence>
<dbReference type="InterPro" id="IPR011009">
    <property type="entry name" value="Kinase-like_dom_sf"/>
</dbReference>
<dbReference type="EC" id="2.7.1.-" evidence="2"/>
<sequence length="331" mass="36772">MPGGLSGGTVFRCIERKHFVGLSDPAIAAPSFALKCWPAGTSIRRVTQIHRVVSELANRNPIVPQYRRALNGQTLVADQDNRLWELATWMKGQPIVPEADSTLIQQGARAIGLVHRTLRELETWPSPSGTLSPSAAVAERLDRVGAVSVRLGACLASNLAGSVPQELCWRVSDACHVLRLHWERKFQQIGAELGEFRGVDLPQHWILRDVHQEHLLFDAGQVTGIIDFDAMRVDSPLVDFARWLGSFQCFWQAPAQIAEQTLAECSPGTPFPALPATSSKLLVAIARASLWISLANWVVWLIDESRQFPDLDRVQRRLGRLTDYASRDAEH</sequence>
<dbReference type="Proteomes" id="UP001239462">
    <property type="component" value="Unassembled WGS sequence"/>
</dbReference>
<keyword evidence="3" id="KW-1185">Reference proteome</keyword>
<dbReference type="InterPro" id="IPR002575">
    <property type="entry name" value="Aminoglycoside_PTrfase"/>
</dbReference>
<reference evidence="2 3" key="1">
    <citation type="submission" date="2023-06" db="EMBL/GenBank/DDBJ databases">
        <title>Roseiconus lacunae JC819 isolated from Gulf of Mannar region, Tamil Nadu.</title>
        <authorList>
            <person name="Pk S."/>
            <person name="Ch S."/>
            <person name="Ch V.R."/>
        </authorList>
    </citation>
    <scope>NUCLEOTIDE SEQUENCE [LARGE SCALE GENOMIC DNA]</scope>
    <source>
        <strain evidence="2 3">JC819</strain>
    </source>
</reference>
<comment type="caution">
    <text evidence="2">The sequence shown here is derived from an EMBL/GenBank/DDBJ whole genome shotgun (WGS) entry which is preliminary data.</text>
</comment>
<proteinExistence type="predicted"/>
<accession>A0ABT7PCZ9</accession>
<protein>
    <submittedName>
        <fullName evidence="2">Aminoglycoside phosphotransferase family protein</fullName>
        <ecNumber evidence="2">2.7.1.-</ecNumber>
    </submittedName>
</protein>
<evidence type="ECO:0000259" key="1">
    <source>
        <dbReference type="Pfam" id="PF01636"/>
    </source>
</evidence>
<dbReference type="RefSeq" id="WP_289161895.1">
    <property type="nucleotide sequence ID" value="NZ_JASZZN010000001.1"/>
</dbReference>
<dbReference type="Pfam" id="PF01636">
    <property type="entry name" value="APH"/>
    <property type="match status" value="1"/>
</dbReference>
<keyword evidence="2" id="KW-0808">Transferase</keyword>
<feature type="domain" description="Aminoglycoside phosphotransferase" evidence="1">
    <location>
        <begin position="31"/>
        <end position="268"/>
    </location>
</feature>
<name>A0ABT7PCZ9_9BACT</name>
<dbReference type="EMBL" id="JASZZN010000001">
    <property type="protein sequence ID" value="MDM4014149.1"/>
    <property type="molecule type" value="Genomic_DNA"/>
</dbReference>
<gene>
    <name evidence="2" type="ORF">QTN89_01820</name>
</gene>
<dbReference type="Gene3D" id="3.90.1200.10">
    <property type="match status" value="1"/>
</dbReference>
<evidence type="ECO:0000313" key="3">
    <source>
        <dbReference type="Proteomes" id="UP001239462"/>
    </source>
</evidence>
<dbReference type="GO" id="GO:0016740">
    <property type="term" value="F:transferase activity"/>
    <property type="evidence" value="ECO:0007669"/>
    <property type="project" value="UniProtKB-KW"/>
</dbReference>